<protein>
    <submittedName>
        <fullName evidence="1">Uncharacterized protein</fullName>
    </submittedName>
</protein>
<gene>
    <name evidence="1" type="ORF">H4W30_008044</name>
</gene>
<evidence type="ECO:0000313" key="1">
    <source>
        <dbReference type="EMBL" id="MBE1580963.1"/>
    </source>
</evidence>
<name>A0ABR9LL56_9PSEU</name>
<dbReference type="RefSeq" id="WP_192747407.1">
    <property type="nucleotide sequence ID" value="NZ_JADBEJ010000008.1"/>
</dbReference>
<accession>A0ABR9LL56</accession>
<reference evidence="1 2" key="1">
    <citation type="submission" date="2020-10" db="EMBL/GenBank/DDBJ databases">
        <title>Sequencing the genomes of 1000 actinobacteria strains.</title>
        <authorList>
            <person name="Klenk H.-P."/>
        </authorList>
    </citation>
    <scope>NUCLEOTIDE SEQUENCE [LARGE SCALE GENOMIC DNA]</scope>
    <source>
        <strain evidence="1 2">DSM 46661</strain>
    </source>
</reference>
<evidence type="ECO:0000313" key="2">
    <source>
        <dbReference type="Proteomes" id="UP000656548"/>
    </source>
</evidence>
<dbReference type="Proteomes" id="UP000656548">
    <property type="component" value="Unassembled WGS sequence"/>
</dbReference>
<proteinExistence type="predicted"/>
<organism evidence="1 2">
    <name type="scientific">Amycolatopsis roodepoortensis</name>
    <dbReference type="NCBI Taxonomy" id="700274"/>
    <lineage>
        <taxon>Bacteria</taxon>
        <taxon>Bacillati</taxon>
        <taxon>Actinomycetota</taxon>
        <taxon>Actinomycetes</taxon>
        <taxon>Pseudonocardiales</taxon>
        <taxon>Pseudonocardiaceae</taxon>
        <taxon>Amycolatopsis</taxon>
    </lineage>
</organism>
<keyword evidence="2" id="KW-1185">Reference proteome</keyword>
<sequence>MEHAAQRRTAGQCILITDGAGKVVGGGTVGLPRDDISQFLKGTGRSGWQAVAAPEVKDAVVLAYRDGIYHRITTMKDAGKTRARVF</sequence>
<dbReference type="EMBL" id="JADBEJ010000008">
    <property type="protein sequence ID" value="MBE1580963.1"/>
    <property type="molecule type" value="Genomic_DNA"/>
</dbReference>
<comment type="caution">
    <text evidence="1">The sequence shown here is derived from an EMBL/GenBank/DDBJ whole genome shotgun (WGS) entry which is preliminary data.</text>
</comment>